<dbReference type="Pfam" id="PF00734">
    <property type="entry name" value="CBM_1"/>
    <property type="match status" value="1"/>
</dbReference>
<evidence type="ECO:0000313" key="16">
    <source>
        <dbReference type="EMBL" id="TFK20084.1"/>
    </source>
</evidence>
<keyword evidence="5 13" id="KW-0136">Cellulose degradation</keyword>
<keyword evidence="3" id="KW-0479">Metal-binding</keyword>
<evidence type="ECO:0000256" key="9">
    <source>
        <dbReference type="ARBA" id="ARBA00023157"/>
    </source>
</evidence>
<evidence type="ECO:0000256" key="2">
    <source>
        <dbReference type="ARBA" id="ARBA00022525"/>
    </source>
</evidence>
<evidence type="ECO:0000256" key="12">
    <source>
        <dbReference type="ARBA" id="ARBA00044502"/>
    </source>
</evidence>
<dbReference type="InterPro" id="IPR049892">
    <property type="entry name" value="AA9"/>
</dbReference>
<dbReference type="Proteomes" id="UP000307440">
    <property type="component" value="Unassembled WGS sequence"/>
</dbReference>
<dbReference type="SUPFAM" id="SSF57180">
    <property type="entry name" value="Cellulose-binding domain"/>
    <property type="match status" value="1"/>
</dbReference>
<dbReference type="EC" id="1.14.99.56" evidence="13"/>
<evidence type="ECO:0000313" key="17">
    <source>
        <dbReference type="Proteomes" id="UP000307440"/>
    </source>
</evidence>
<feature type="signal peptide" evidence="14">
    <location>
        <begin position="1"/>
        <end position="19"/>
    </location>
</feature>
<dbReference type="GO" id="GO:0030245">
    <property type="term" value="P:cellulose catabolic process"/>
    <property type="evidence" value="ECO:0007669"/>
    <property type="project" value="UniProtKB-UniRule"/>
</dbReference>
<gene>
    <name evidence="16" type="ORF">FA15DRAFT_574746</name>
</gene>
<feature type="non-terminal residue" evidence="16">
    <location>
        <position position="292"/>
    </location>
</feature>
<reference evidence="16 17" key="1">
    <citation type="journal article" date="2019" name="Nat. Ecol. Evol.">
        <title>Megaphylogeny resolves global patterns of mushroom evolution.</title>
        <authorList>
            <person name="Varga T."/>
            <person name="Krizsan K."/>
            <person name="Foldi C."/>
            <person name="Dima B."/>
            <person name="Sanchez-Garcia M."/>
            <person name="Sanchez-Ramirez S."/>
            <person name="Szollosi G.J."/>
            <person name="Szarkandi J.G."/>
            <person name="Papp V."/>
            <person name="Albert L."/>
            <person name="Andreopoulos W."/>
            <person name="Angelini C."/>
            <person name="Antonin V."/>
            <person name="Barry K.W."/>
            <person name="Bougher N.L."/>
            <person name="Buchanan P."/>
            <person name="Buyck B."/>
            <person name="Bense V."/>
            <person name="Catcheside P."/>
            <person name="Chovatia M."/>
            <person name="Cooper J."/>
            <person name="Damon W."/>
            <person name="Desjardin D."/>
            <person name="Finy P."/>
            <person name="Geml J."/>
            <person name="Haridas S."/>
            <person name="Hughes K."/>
            <person name="Justo A."/>
            <person name="Karasinski D."/>
            <person name="Kautmanova I."/>
            <person name="Kiss B."/>
            <person name="Kocsube S."/>
            <person name="Kotiranta H."/>
            <person name="LaButti K.M."/>
            <person name="Lechner B.E."/>
            <person name="Liimatainen K."/>
            <person name="Lipzen A."/>
            <person name="Lukacs Z."/>
            <person name="Mihaltcheva S."/>
            <person name="Morgado L.N."/>
            <person name="Niskanen T."/>
            <person name="Noordeloos M.E."/>
            <person name="Ohm R.A."/>
            <person name="Ortiz-Santana B."/>
            <person name="Ovrebo C."/>
            <person name="Racz N."/>
            <person name="Riley R."/>
            <person name="Savchenko A."/>
            <person name="Shiryaev A."/>
            <person name="Soop K."/>
            <person name="Spirin V."/>
            <person name="Szebenyi C."/>
            <person name="Tomsovsky M."/>
            <person name="Tulloss R.E."/>
            <person name="Uehling J."/>
            <person name="Grigoriev I.V."/>
            <person name="Vagvolgyi C."/>
            <person name="Papp T."/>
            <person name="Martin F.M."/>
            <person name="Miettinen O."/>
            <person name="Hibbett D.S."/>
            <person name="Nagy L.G."/>
        </authorList>
    </citation>
    <scope>NUCLEOTIDE SEQUENCE [LARGE SCALE GENOMIC DNA]</scope>
    <source>
        <strain evidence="16 17">CBS 121175</strain>
    </source>
</reference>
<feature type="chain" id="PRO_5023016627" description="AA9 family lytic polysaccharide monooxygenase" evidence="14">
    <location>
        <begin position="20"/>
        <end position="292"/>
    </location>
</feature>
<dbReference type="EMBL" id="ML210312">
    <property type="protein sequence ID" value="TFK20084.1"/>
    <property type="molecule type" value="Genomic_DNA"/>
</dbReference>
<keyword evidence="7" id="KW-0186">Copper</keyword>
<evidence type="ECO:0000256" key="8">
    <source>
        <dbReference type="ARBA" id="ARBA00023033"/>
    </source>
</evidence>
<dbReference type="Pfam" id="PF03443">
    <property type="entry name" value="AA9"/>
    <property type="match status" value="1"/>
</dbReference>
<dbReference type="SMART" id="SM00236">
    <property type="entry name" value="fCBD"/>
    <property type="match status" value="1"/>
</dbReference>
<protein>
    <recommendedName>
        <fullName evidence="13">AA9 family lytic polysaccharide monooxygenase</fullName>
        <ecNumber evidence="13">1.14.99.56</ecNumber>
    </recommendedName>
    <alternativeName>
        <fullName evidence="13">Endo-beta-1,4-glucanase</fullName>
    </alternativeName>
    <alternativeName>
        <fullName evidence="13">Glycosyl hydrolase 61 family protein</fullName>
    </alternativeName>
</protein>
<keyword evidence="2 13" id="KW-0964">Secreted</keyword>
<evidence type="ECO:0000256" key="5">
    <source>
        <dbReference type="ARBA" id="ARBA00023001"/>
    </source>
</evidence>
<dbReference type="Gene3D" id="2.70.50.70">
    <property type="match status" value="1"/>
</dbReference>
<dbReference type="PANTHER" id="PTHR33353:SF17">
    <property type="entry name" value="ENDO-BETA-1,4-GLUCANASE D"/>
    <property type="match status" value="1"/>
</dbReference>
<dbReference type="AlphaFoldDB" id="A0A5C3KIY3"/>
<evidence type="ECO:0000256" key="7">
    <source>
        <dbReference type="ARBA" id="ARBA00023008"/>
    </source>
</evidence>
<comment type="function">
    <text evidence="13">Lytic polysaccharide monooxygenase (LMPO) that depolymerizes crystalline and amorphous polysaccharides via the oxidation of scissile alpha- or beta-(1-4)-glycosidic bonds, yielding C1 and/or C4 oxidation products. Catalysis by LPMOs requires the reduction of the active-site copper from Cu(II) to Cu(I) by a reducing agent and H(2)O(2) or O(2) as a cosubstrate.</text>
</comment>
<evidence type="ECO:0000256" key="11">
    <source>
        <dbReference type="ARBA" id="ARBA00023326"/>
    </source>
</evidence>
<keyword evidence="10 13" id="KW-0119">Carbohydrate metabolism</keyword>
<dbReference type="InterPro" id="IPR035971">
    <property type="entry name" value="CBD_sf"/>
</dbReference>
<dbReference type="PROSITE" id="PS51164">
    <property type="entry name" value="CBM1_2"/>
    <property type="match status" value="1"/>
</dbReference>
<organism evidence="16 17">
    <name type="scientific">Coprinopsis marcescibilis</name>
    <name type="common">Agaric fungus</name>
    <name type="synonym">Psathyrella marcescibilis</name>
    <dbReference type="NCBI Taxonomy" id="230819"/>
    <lineage>
        <taxon>Eukaryota</taxon>
        <taxon>Fungi</taxon>
        <taxon>Dikarya</taxon>
        <taxon>Basidiomycota</taxon>
        <taxon>Agaricomycotina</taxon>
        <taxon>Agaricomycetes</taxon>
        <taxon>Agaricomycetidae</taxon>
        <taxon>Agaricales</taxon>
        <taxon>Agaricineae</taxon>
        <taxon>Psathyrellaceae</taxon>
        <taxon>Coprinopsis</taxon>
    </lineage>
</organism>
<keyword evidence="11 13" id="KW-0624">Polysaccharide degradation</keyword>
<feature type="domain" description="CBM1" evidence="15">
    <location>
        <begin position="259"/>
        <end position="292"/>
    </location>
</feature>
<dbReference type="CDD" id="cd21175">
    <property type="entry name" value="LPMO_AA9"/>
    <property type="match status" value="1"/>
</dbReference>
<evidence type="ECO:0000256" key="1">
    <source>
        <dbReference type="ARBA" id="ARBA00004613"/>
    </source>
</evidence>
<keyword evidence="4 14" id="KW-0732">Signal</keyword>
<evidence type="ECO:0000256" key="6">
    <source>
        <dbReference type="ARBA" id="ARBA00023002"/>
    </source>
</evidence>
<sequence>MRILEHLVTLALLATRVSTHTIFQELHVNGVSQETGVGIRYPSSNYPVEDVQSPDIICNTYTSKADVVIDVFAGDEVTAEYQERMFEKGPTAIASNHKGPILAYLAKVPDARQENVENLDWFKIYHDALGSDRFWATEKLNKNRGKVSFKIPKCIEPGQYLLRVEAIALHFAYEDKGAQFFLSCAQLQINGGGTIKPAAIAKFPGAYNSTDRGIKVWVSQDSLGPEDVNYRLPGPPVLDCNNLSSNVPWTPIFEPAPNLLIKRWGQCGGASYYGPKECAAPYTCVKQDNYVS</sequence>
<proteinExistence type="inferred from homology"/>
<comment type="domain">
    <text evidence="13">Has a modular structure: an endo-beta-1,4-glucanase catalytic module at the N-terminus, a linker rich in serines and threonines, and a C-terminal carbohydrate-binding module (CBM).</text>
</comment>
<dbReference type="InterPro" id="IPR000254">
    <property type="entry name" value="CBD"/>
</dbReference>
<dbReference type="PANTHER" id="PTHR33353">
    <property type="entry name" value="PUTATIVE (AFU_ORTHOLOGUE AFUA_1G12560)-RELATED"/>
    <property type="match status" value="1"/>
</dbReference>
<dbReference type="STRING" id="230819.A0A5C3KIY3"/>
<keyword evidence="6" id="KW-0560">Oxidoreductase</keyword>
<comment type="catalytic activity">
    <reaction evidence="13">
        <text>[(1-&gt;4)-beta-D-glucosyl]n+m + reduced acceptor + O2 = 4-dehydro-beta-D-glucosyl-[(1-&gt;4)-beta-D-glucosyl]n-1 + [(1-&gt;4)-beta-D-glucosyl]m + acceptor + H2O.</text>
        <dbReference type="EC" id="1.14.99.56"/>
    </reaction>
</comment>
<dbReference type="OrthoDB" id="2525337at2759"/>
<comment type="subcellular location">
    <subcellularLocation>
        <location evidence="1 13">Secreted</location>
    </subcellularLocation>
</comment>
<evidence type="ECO:0000256" key="14">
    <source>
        <dbReference type="SAM" id="SignalP"/>
    </source>
</evidence>
<evidence type="ECO:0000256" key="10">
    <source>
        <dbReference type="ARBA" id="ARBA00023277"/>
    </source>
</evidence>
<dbReference type="InterPro" id="IPR005103">
    <property type="entry name" value="AA9_LPMO"/>
</dbReference>
<keyword evidence="8" id="KW-0503">Monooxygenase</keyword>
<keyword evidence="9 13" id="KW-1015">Disulfide bond</keyword>
<dbReference type="GO" id="GO:0030248">
    <property type="term" value="F:cellulose binding"/>
    <property type="evidence" value="ECO:0007669"/>
    <property type="project" value="UniProtKB-UniRule"/>
</dbReference>
<name>A0A5C3KIY3_COPMA</name>
<dbReference type="GO" id="GO:0008810">
    <property type="term" value="F:cellulase activity"/>
    <property type="evidence" value="ECO:0007669"/>
    <property type="project" value="UniProtKB-UniRule"/>
</dbReference>
<evidence type="ECO:0000259" key="15">
    <source>
        <dbReference type="PROSITE" id="PS51164"/>
    </source>
</evidence>
<dbReference type="GO" id="GO:0046872">
    <property type="term" value="F:metal ion binding"/>
    <property type="evidence" value="ECO:0007669"/>
    <property type="project" value="UniProtKB-KW"/>
</dbReference>
<dbReference type="GO" id="GO:0004497">
    <property type="term" value="F:monooxygenase activity"/>
    <property type="evidence" value="ECO:0007669"/>
    <property type="project" value="UniProtKB-KW"/>
</dbReference>
<keyword evidence="17" id="KW-1185">Reference proteome</keyword>
<accession>A0A5C3KIY3</accession>
<evidence type="ECO:0000256" key="4">
    <source>
        <dbReference type="ARBA" id="ARBA00022729"/>
    </source>
</evidence>
<evidence type="ECO:0000256" key="13">
    <source>
        <dbReference type="RuleBase" id="RU368122"/>
    </source>
</evidence>
<dbReference type="GO" id="GO:0005576">
    <property type="term" value="C:extracellular region"/>
    <property type="evidence" value="ECO:0007669"/>
    <property type="project" value="UniProtKB-SubCell"/>
</dbReference>
<comment type="similarity">
    <text evidence="12">Belongs to the polysaccharide monooxygenase AA9 family.</text>
</comment>
<evidence type="ECO:0000256" key="3">
    <source>
        <dbReference type="ARBA" id="ARBA00022723"/>
    </source>
</evidence>